<dbReference type="AlphaFoldDB" id="G0TZE0"/>
<name>G0TZE0_TRYVY</name>
<protein>
    <submittedName>
        <fullName evidence="2">Uncharacterized protein</fullName>
    </submittedName>
</protein>
<gene>
    <name evidence="2" type="ORF">TVY486_0706580</name>
</gene>
<sequence>MSLAHFEGYLSLLSVRFLLNGTPLTKGKREVQSKTKMGRGFGRGSRVAIVTHAQVKSAGKKVPRGLRGTRQIKRRRFQMKHDEQRKLEESLGMEKTPERKVEKTLAQQVASVQFAHVVNKRQKGLRQLRRQIIAGVRDLRRRYAEKRRRQTLRRARNSS</sequence>
<evidence type="ECO:0000256" key="1">
    <source>
        <dbReference type="SAM" id="MobiDB-lite"/>
    </source>
</evidence>
<reference evidence="2" key="1">
    <citation type="journal article" date="2012" name="Proc. Natl. Acad. Sci. U.S.A.">
        <title>Antigenic diversity is generated by distinct evolutionary mechanisms in African trypanosome species.</title>
        <authorList>
            <person name="Jackson A.P."/>
            <person name="Berry A."/>
            <person name="Aslett M."/>
            <person name="Allison H.C."/>
            <person name="Burton P."/>
            <person name="Vavrova-Anderson J."/>
            <person name="Brown R."/>
            <person name="Browne H."/>
            <person name="Corton N."/>
            <person name="Hauser H."/>
            <person name="Gamble J."/>
            <person name="Gilderthorp R."/>
            <person name="Marcello L."/>
            <person name="McQuillan J."/>
            <person name="Otto T.D."/>
            <person name="Quail M.A."/>
            <person name="Sanders M.J."/>
            <person name="van Tonder A."/>
            <person name="Ginger M.L."/>
            <person name="Field M.C."/>
            <person name="Barry J.D."/>
            <person name="Hertz-Fowler C."/>
            <person name="Berriman M."/>
        </authorList>
    </citation>
    <scope>NUCLEOTIDE SEQUENCE</scope>
    <source>
        <strain evidence="2">Y486</strain>
    </source>
</reference>
<dbReference type="VEuPathDB" id="TriTrypDB:TvY486_0706580"/>
<accession>G0TZE0</accession>
<feature type="region of interest" description="Disordered" evidence="1">
    <location>
        <begin position="78"/>
        <end position="99"/>
    </location>
</feature>
<feature type="compositionally biased region" description="Basic and acidic residues" evidence="1">
    <location>
        <begin position="79"/>
        <end position="89"/>
    </location>
</feature>
<proteinExistence type="predicted"/>
<organism evidence="2">
    <name type="scientific">Trypanosoma vivax (strain Y486)</name>
    <dbReference type="NCBI Taxonomy" id="1055687"/>
    <lineage>
        <taxon>Eukaryota</taxon>
        <taxon>Discoba</taxon>
        <taxon>Euglenozoa</taxon>
        <taxon>Kinetoplastea</taxon>
        <taxon>Metakinetoplastina</taxon>
        <taxon>Trypanosomatida</taxon>
        <taxon>Trypanosomatidae</taxon>
        <taxon>Trypanosoma</taxon>
        <taxon>Duttonella</taxon>
    </lineage>
</organism>
<evidence type="ECO:0000313" key="2">
    <source>
        <dbReference type="EMBL" id="CCC49343.1"/>
    </source>
</evidence>
<dbReference type="EMBL" id="HE573023">
    <property type="protein sequence ID" value="CCC49343.1"/>
    <property type="molecule type" value="Genomic_DNA"/>
</dbReference>